<dbReference type="InterPro" id="IPR007197">
    <property type="entry name" value="rSAM"/>
</dbReference>
<keyword evidence="4" id="KW-0411">Iron-sulfur</keyword>
<evidence type="ECO:0000259" key="5">
    <source>
        <dbReference type="Pfam" id="PF04055"/>
    </source>
</evidence>
<organism evidence="6">
    <name type="scientific">marine metagenome</name>
    <dbReference type="NCBI Taxonomy" id="408172"/>
    <lineage>
        <taxon>unclassified sequences</taxon>
        <taxon>metagenomes</taxon>
        <taxon>ecological metagenomes</taxon>
    </lineage>
</organism>
<dbReference type="PANTHER" id="PTHR43273">
    <property type="entry name" value="ANAEROBIC SULFATASE-MATURATING ENZYME HOMOLOG ASLB-RELATED"/>
    <property type="match status" value="1"/>
</dbReference>
<accession>A0A381ZSD6</accession>
<dbReference type="CDD" id="cd01335">
    <property type="entry name" value="Radical_SAM"/>
    <property type="match status" value="1"/>
</dbReference>
<name>A0A381ZSD6_9ZZZZ</name>
<evidence type="ECO:0000256" key="2">
    <source>
        <dbReference type="ARBA" id="ARBA00022723"/>
    </source>
</evidence>
<dbReference type="Gene3D" id="3.20.20.70">
    <property type="entry name" value="Aldolase class I"/>
    <property type="match status" value="1"/>
</dbReference>
<dbReference type="SFLD" id="SFLDG01067">
    <property type="entry name" value="SPASM/twitch_domain_containing"/>
    <property type="match status" value="1"/>
</dbReference>
<evidence type="ECO:0000313" key="6">
    <source>
        <dbReference type="EMBL" id="SVA91792.1"/>
    </source>
</evidence>
<dbReference type="Pfam" id="PF04055">
    <property type="entry name" value="Radical_SAM"/>
    <property type="match status" value="1"/>
</dbReference>
<evidence type="ECO:0000256" key="3">
    <source>
        <dbReference type="ARBA" id="ARBA00023004"/>
    </source>
</evidence>
<feature type="non-terminal residue" evidence="6">
    <location>
        <position position="337"/>
    </location>
</feature>
<sequence length="337" mass="38173">MVSIPISFFVVKVHSRCNLDCDYCYEYNLGNTGWKTKPKAMTMEVFRLLCERIQEHCLAHEVSEPFISFHGGEPLLRSPEFFDESMKLAREMIPDIRFGMQTNATLLKHEHVKVFLKHGLKAGVSIDGPKEINDEHRFDLKGVGSHDRIMKGLNYLRQEKNRKAWGGLLTVINLETDPISQIDYLTSLEPPGCDLLEPDGNWEVLPPGKKSPNSIEMGQWLIKAFDHWFDKKSEIQLRRFDEIIEHILGGSGSTEYFGVEPVNLVTIATDGAYEAVDQIKGAFDGAEVLGLNIEKNSIDEVVRHPKVQQRMVGLNALSRKCNDCRHSLTCGGGYYPH</sequence>
<reference evidence="6" key="1">
    <citation type="submission" date="2018-05" db="EMBL/GenBank/DDBJ databases">
        <authorList>
            <person name="Lanie J.A."/>
            <person name="Ng W.-L."/>
            <person name="Kazmierczak K.M."/>
            <person name="Andrzejewski T.M."/>
            <person name="Davidsen T.M."/>
            <person name="Wayne K.J."/>
            <person name="Tettelin H."/>
            <person name="Glass J.I."/>
            <person name="Rusch D."/>
            <person name="Podicherti R."/>
            <person name="Tsui H.-C.T."/>
            <person name="Winkler M.E."/>
        </authorList>
    </citation>
    <scope>NUCLEOTIDE SEQUENCE</scope>
</reference>
<dbReference type="AlphaFoldDB" id="A0A381ZSD6"/>
<gene>
    <name evidence="6" type="ORF">METZ01_LOCUS144646</name>
</gene>
<dbReference type="GO" id="GO:0046872">
    <property type="term" value="F:metal ion binding"/>
    <property type="evidence" value="ECO:0007669"/>
    <property type="project" value="UniProtKB-KW"/>
</dbReference>
<proteinExistence type="predicted"/>
<dbReference type="InterPro" id="IPR013785">
    <property type="entry name" value="Aldolase_TIM"/>
</dbReference>
<protein>
    <recommendedName>
        <fullName evidence="5">Radical SAM core domain-containing protein</fullName>
    </recommendedName>
</protein>
<keyword evidence="1" id="KW-0949">S-adenosyl-L-methionine</keyword>
<evidence type="ECO:0000256" key="4">
    <source>
        <dbReference type="ARBA" id="ARBA00023014"/>
    </source>
</evidence>
<dbReference type="InterPro" id="IPR058240">
    <property type="entry name" value="rSAM_sf"/>
</dbReference>
<dbReference type="EMBL" id="UINC01022356">
    <property type="protein sequence ID" value="SVA91792.1"/>
    <property type="molecule type" value="Genomic_DNA"/>
</dbReference>
<evidence type="ECO:0000256" key="1">
    <source>
        <dbReference type="ARBA" id="ARBA00022691"/>
    </source>
</evidence>
<dbReference type="PANTHER" id="PTHR43273:SF8">
    <property type="entry name" value="RADICAL SAM DOMAIN PROTEIN"/>
    <property type="match status" value="1"/>
</dbReference>
<dbReference type="InterPro" id="IPR023867">
    <property type="entry name" value="Sulphatase_maturase_rSAM"/>
</dbReference>
<keyword evidence="3" id="KW-0408">Iron</keyword>
<keyword evidence="2" id="KW-0479">Metal-binding</keyword>
<dbReference type="GO" id="GO:0016491">
    <property type="term" value="F:oxidoreductase activity"/>
    <property type="evidence" value="ECO:0007669"/>
    <property type="project" value="InterPro"/>
</dbReference>
<feature type="domain" description="Radical SAM core" evidence="5">
    <location>
        <begin position="13"/>
        <end position="165"/>
    </location>
</feature>
<dbReference type="SUPFAM" id="SSF102114">
    <property type="entry name" value="Radical SAM enzymes"/>
    <property type="match status" value="1"/>
</dbReference>
<dbReference type="SFLD" id="SFLDS00029">
    <property type="entry name" value="Radical_SAM"/>
    <property type="match status" value="1"/>
</dbReference>
<dbReference type="GO" id="GO:0051536">
    <property type="term" value="F:iron-sulfur cluster binding"/>
    <property type="evidence" value="ECO:0007669"/>
    <property type="project" value="UniProtKB-KW"/>
</dbReference>